<reference evidence="3 4" key="1">
    <citation type="submission" date="2023-04" db="EMBL/GenBank/DDBJ databases">
        <title>Genome of Basidiobolus ranarum AG-B5.</title>
        <authorList>
            <person name="Stajich J.E."/>
            <person name="Carter-House D."/>
            <person name="Gryganskyi A."/>
        </authorList>
    </citation>
    <scope>NUCLEOTIDE SEQUENCE [LARGE SCALE GENOMIC DNA]</scope>
    <source>
        <strain evidence="3 4">AG-B5</strain>
    </source>
</reference>
<keyword evidence="4" id="KW-1185">Reference proteome</keyword>
<sequence length="222" mass="23857">MMFLKYLLFASSVSTVLAVQVSLPYFAEAFMATQTGVSILTGVATGMASFFGIGALLTQYHNDNQEIHAVCWDMDTATCTNAVTLLGSGSCGTSAEKSCALISTTAAIFNRNAKALNGSSGKCTLIPNSERYASCDAAVKVFNQEKRDIDSLLTTFHPNNGYSRRTSVTRDGIAALIRKECKRQNLNAQRYVCRSVDPVALVTAECKRQTANAGTNHCALKL</sequence>
<protein>
    <submittedName>
        <fullName evidence="3">Uncharacterized protein</fullName>
    </submittedName>
</protein>
<dbReference type="EMBL" id="JASJQH010000057">
    <property type="protein sequence ID" value="KAK9767751.1"/>
    <property type="molecule type" value="Genomic_DNA"/>
</dbReference>
<dbReference type="Proteomes" id="UP001479436">
    <property type="component" value="Unassembled WGS sequence"/>
</dbReference>
<feature type="chain" id="PRO_5046539768" evidence="2">
    <location>
        <begin position="19"/>
        <end position="222"/>
    </location>
</feature>
<feature type="signal peptide" evidence="2">
    <location>
        <begin position="1"/>
        <end position="18"/>
    </location>
</feature>
<evidence type="ECO:0000313" key="4">
    <source>
        <dbReference type="Proteomes" id="UP001479436"/>
    </source>
</evidence>
<keyword evidence="1" id="KW-0812">Transmembrane</keyword>
<accession>A0ABR2X1Y9</accession>
<organism evidence="3 4">
    <name type="scientific">Basidiobolus ranarum</name>
    <dbReference type="NCBI Taxonomy" id="34480"/>
    <lineage>
        <taxon>Eukaryota</taxon>
        <taxon>Fungi</taxon>
        <taxon>Fungi incertae sedis</taxon>
        <taxon>Zoopagomycota</taxon>
        <taxon>Entomophthoromycotina</taxon>
        <taxon>Basidiobolomycetes</taxon>
        <taxon>Basidiobolales</taxon>
        <taxon>Basidiobolaceae</taxon>
        <taxon>Basidiobolus</taxon>
    </lineage>
</organism>
<keyword evidence="1" id="KW-1133">Transmembrane helix</keyword>
<proteinExistence type="predicted"/>
<comment type="caution">
    <text evidence="3">The sequence shown here is derived from an EMBL/GenBank/DDBJ whole genome shotgun (WGS) entry which is preliminary data.</text>
</comment>
<gene>
    <name evidence="3" type="ORF">K7432_002226</name>
</gene>
<evidence type="ECO:0000256" key="2">
    <source>
        <dbReference type="SAM" id="SignalP"/>
    </source>
</evidence>
<feature type="transmembrane region" description="Helical" evidence="1">
    <location>
        <begin position="39"/>
        <end position="58"/>
    </location>
</feature>
<evidence type="ECO:0000313" key="3">
    <source>
        <dbReference type="EMBL" id="KAK9767751.1"/>
    </source>
</evidence>
<keyword evidence="1" id="KW-0472">Membrane</keyword>
<keyword evidence="2" id="KW-0732">Signal</keyword>
<evidence type="ECO:0000256" key="1">
    <source>
        <dbReference type="SAM" id="Phobius"/>
    </source>
</evidence>
<name>A0ABR2X1Y9_9FUNG</name>